<evidence type="ECO:0000313" key="2">
    <source>
        <dbReference type="EMBL" id="KAF4978224.1"/>
    </source>
</evidence>
<comment type="caution">
    <text evidence="2">The sequence shown here is derived from an EMBL/GenBank/DDBJ whole genome shotgun (WGS) entry which is preliminary data.</text>
</comment>
<dbReference type="EMBL" id="JABEYC010000385">
    <property type="protein sequence ID" value="KAF4978224.1"/>
    <property type="molecule type" value="Genomic_DNA"/>
</dbReference>
<dbReference type="OrthoDB" id="5094350at2759"/>
<gene>
    <name evidence="2" type="ORF">FZEAL_5329</name>
</gene>
<evidence type="ECO:0000256" key="1">
    <source>
        <dbReference type="SAM" id="SignalP"/>
    </source>
</evidence>
<keyword evidence="3" id="KW-1185">Reference proteome</keyword>
<reference evidence="2" key="2">
    <citation type="submission" date="2020-05" db="EMBL/GenBank/DDBJ databases">
        <authorList>
            <person name="Kim H.-S."/>
            <person name="Proctor R.H."/>
            <person name="Brown D.W."/>
        </authorList>
    </citation>
    <scope>NUCLEOTIDE SEQUENCE</scope>
    <source>
        <strain evidence="2">NRRL 22465</strain>
    </source>
</reference>
<organism evidence="2 3">
    <name type="scientific">Fusarium zealandicum</name>
    <dbReference type="NCBI Taxonomy" id="1053134"/>
    <lineage>
        <taxon>Eukaryota</taxon>
        <taxon>Fungi</taxon>
        <taxon>Dikarya</taxon>
        <taxon>Ascomycota</taxon>
        <taxon>Pezizomycotina</taxon>
        <taxon>Sordariomycetes</taxon>
        <taxon>Hypocreomycetidae</taxon>
        <taxon>Hypocreales</taxon>
        <taxon>Nectriaceae</taxon>
        <taxon>Fusarium</taxon>
        <taxon>Fusarium staphyleae species complex</taxon>
    </lineage>
</organism>
<feature type="chain" id="PRO_5034219247" description="Secreted in xylem 9" evidence="1">
    <location>
        <begin position="20"/>
        <end position="115"/>
    </location>
</feature>
<evidence type="ECO:0000313" key="3">
    <source>
        <dbReference type="Proteomes" id="UP000635477"/>
    </source>
</evidence>
<feature type="signal peptide" evidence="1">
    <location>
        <begin position="1"/>
        <end position="19"/>
    </location>
</feature>
<proteinExistence type="predicted"/>
<reference evidence="2" key="1">
    <citation type="journal article" date="2020" name="BMC Genomics">
        <title>Correction to: Identification and distribution of gene clusters required for synthesis of sphingolipid metabolism inhibitors in diverse species of the filamentous fungus Fusarium.</title>
        <authorList>
            <person name="Kim H.S."/>
            <person name="Lohmar J.M."/>
            <person name="Busman M."/>
            <person name="Brown D.W."/>
            <person name="Naumann T.A."/>
            <person name="Divon H.H."/>
            <person name="Lysoe E."/>
            <person name="Uhlig S."/>
            <person name="Proctor R.H."/>
        </authorList>
    </citation>
    <scope>NUCLEOTIDE SEQUENCE</scope>
    <source>
        <strain evidence="2">NRRL 22465</strain>
    </source>
</reference>
<evidence type="ECO:0008006" key="4">
    <source>
        <dbReference type="Google" id="ProtNLM"/>
    </source>
</evidence>
<dbReference type="AlphaFoldDB" id="A0A8H4UKK6"/>
<dbReference type="Proteomes" id="UP000635477">
    <property type="component" value="Unassembled WGS sequence"/>
</dbReference>
<sequence length="115" mass="13082">MKLLSVAATAFAIFSTANAETTQIGCFPLVDNPKNRADMVDVLKDAGLRGQADWRLSRGFWDGKWGSCCGRFECDPHFIFMYNGPYAFAYRERETTYKGNKFKFACVNWHMGNCK</sequence>
<keyword evidence="1" id="KW-0732">Signal</keyword>
<protein>
    <recommendedName>
        <fullName evidence="4">Secreted in xylem 9</fullName>
    </recommendedName>
</protein>
<name>A0A8H4UKK6_9HYPO</name>
<accession>A0A8H4UKK6</accession>